<gene>
    <name evidence="1" type="ORF">DGD08_08430</name>
</gene>
<comment type="caution">
    <text evidence="1">The sequence shown here is derived from an EMBL/GenBank/DDBJ whole genome shotgun (WGS) entry which is preliminary data.</text>
</comment>
<dbReference type="Proteomes" id="UP000264071">
    <property type="component" value="Unassembled WGS sequence"/>
</dbReference>
<evidence type="ECO:0000313" key="2">
    <source>
        <dbReference type="Proteomes" id="UP000264071"/>
    </source>
</evidence>
<organism evidence="1 2">
    <name type="scientific">Gemmatimonas aurantiaca</name>
    <dbReference type="NCBI Taxonomy" id="173480"/>
    <lineage>
        <taxon>Bacteria</taxon>
        <taxon>Pseudomonadati</taxon>
        <taxon>Gemmatimonadota</taxon>
        <taxon>Gemmatimonadia</taxon>
        <taxon>Gemmatimonadales</taxon>
        <taxon>Gemmatimonadaceae</taxon>
        <taxon>Gemmatimonas</taxon>
    </lineage>
</organism>
<dbReference type="AlphaFoldDB" id="A0A3D4V8S3"/>
<sequence length="80" mass="9287">MALERELKTYNAKLPELREQEGRFVLIHEDSVVDTFESYVDALKRGYHEFGVKPFLVKRINAHEVAQMVTRLFTSNSAIC</sequence>
<name>A0A3D4V8S3_9BACT</name>
<protein>
    <recommendedName>
        <fullName evidence="3">DUF5678 domain-containing protein</fullName>
    </recommendedName>
</protein>
<dbReference type="EMBL" id="DPIY01000007">
    <property type="protein sequence ID" value="HCT57224.1"/>
    <property type="molecule type" value="Genomic_DNA"/>
</dbReference>
<evidence type="ECO:0008006" key="3">
    <source>
        <dbReference type="Google" id="ProtNLM"/>
    </source>
</evidence>
<accession>A0A3D4V8S3</accession>
<evidence type="ECO:0000313" key="1">
    <source>
        <dbReference type="EMBL" id="HCT57224.1"/>
    </source>
</evidence>
<reference evidence="1 2" key="1">
    <citation type="journal article" date="2018" name="Nat. Biotechnol.">
        <title>A standardized bacterial taxonomy based on genome phylogeny substantially revises the tree of life.</title>
        <authorList>
            <person name="Parks D.H."/>
            <person name="Chuvochina M."/>
            <person name="Waite D.W."/>
            <person name="Rinke C."/>
            <person name="Skarshewski A."/>
            <person name="Chaumeil P.A."/>
            <person name="Hugenholtz P."/>
        </authorList>
    </citation>
    <scope>NUCLEOTIDE SEQUENCE [LARGE SCALE GENOMIC DNA]</scope>
    <source>
        <strain evidence="1">UBA8844</strain>
    </source>
</reference>
<dbReference type="OMA" id="KRINAHE"/>
<proteinExistence type="predicted"/>